<dbReference type="InterPro" id="IPR050666">
    <property type="entry name" value="ESRP"/>
</dbReference>
<dbReference type="Bgee" id="ENSLACG00000007177">
    <property type="expression patterns" value="Expressed in muscle tissue and 6 other cell types or tissues"/>
</dbReference>
<dbReference type="HOGENOM" id="CLU_004368_1_0_1"/>
<feature type="region of interest" description="Disordered" evidence="4">
    <location>
        <begin position="89"/>
        <end position="116"/>
    </location>
</feature>
<dbReference type="Ensembl" id="ENSLACT00000008173.1">
    <property type="protein sequence ID" value="ENSLACP00000008107.1"/>
    <property type="gene ID" value="ENSLACG00000007177.1"/>
</dbReference>
<dbReference type="PANTHER" id="PTHR13976">
    <property type="entry name" value="HETEROGENEOUS NUCLEAR RIBONUCLEOPROTEIN-RELATED"/>
    <property type="match status" value="1"/>
</dbReference>
<evidence type="ECO:0000256" key="3">
    <source>
        <dbReference type="PROSITE-ProRule" id="PRU00176"/>
    </source>
</evidence>
<dbReference type="InterPro" id="IPR047188">
    <property type="entry name" value="RRM4_RBM12B"/>
</dbReference>
<dbReference type="InterPro" id="IPR034588">
    <property type="entry name" value="RBM12B_RRM2"/>
</dbReference>
<feature type="domain" description="RRM" evidence="5">
    <location>
        <begin position="613"/>
        <end position="689"/>
    </location>
</feature>
<dbReference type="CDD" id="cd12746">
    <property type="entry name" value="RRM2_RBM12B"/>
    <property type="match status" value="1"/>
</dbReference>
<feature type="domain" description="RRM" evidence="5">
    <location>
        <begin position="432"/>
        <end position="509"/>
    </location>
</feature>
<feature type="region of interest" description="Disordered" evidence="4">
    <location>
        <begin position="266"/>
        <end position="311"/>
    </location>
</feature>
<dbReference type="GeneID" id="102363704"/>
<dbReference type="GeneTree" id="ENSGT00940000158322"/>
<feature type="compositionally biased region" description="Basic and acidic residues" evidence="4">
    <location>
        <begin position="272"/>
        <end position="283"/>
    </location>
</feature>
<reference evidence="6" key="3">
    <citation type="submission" date="2025-09" db="UniProtKB">
        <authorList>
            <consortium name="Ensembl"/>
        </authorList>
    </citation>
    <scope>IDENTIFICATION</scope>
</reference>
<gene>
    <name evidence="6" type="primary">RBM12B</name>
</gene>
<dbReference type="OMA" id="AEMQNML"/>
<dbReference type="InterPro" id="IPR012677">
    <property type="entry name" value="Nucleotide-bd_a/b_plait_sf"/>
</dbReference>
<dbReference type="FunCoup" id="H3AEN6">
    <property type="interactions" value="2155"/>
</dbReference>
<dbReference type="Gene3D" id="3.30.70.330">
    <property type="match status" value="5"/>
</dbReference>
<evidence type="ECO:0000313" key="6">
    <source>
        <dbReference type="Ensembl" id="ENSLACP00000008107.1"/>
    </source>
</evidence>
<feature type="region of interest" description="Disordered" evidence="4">
    <location>
        <begin position="137"/>
        <end position="171"/>
    </location>
</feature>
<dbReference type="PROSITE" id="PS50102">
    <property type="entry name" value="RRM"/>
    <property type="match status" value="3"/>
</dbReference>
<dbReference type="InterPro" id="IPR000504">
    <property type="entry name" value="RRM_dom"/>
</dbReference>
<dbReference type="STRING" id="7897.ENSLACP00000008107"/>
<protein>
    <submittedName>
        <fullName evidence="6">RNA binding motif protein 12B</fullName>
    </submittedName>
</protein>
<accession>H3AEN6</accession>
<dbReference type="CDD" id="cd12750">
    <property type="entry name" value="RRM5_RBM12B"/>
    <property type="match status" value="1"/>
</dbReference>
<dbReference type="KEGG" id="lcm:102363704"/>
<dbReference type="OrthoDB" id="2588702at2759"/>
<dbReference type="CDD" id="cd12748">
    <property type="entry name" value="RRM4_RBM12B"/>
    <property type="match status" value="1"/>
</dbReference>
<keyword evidence="1" id="KW-0677">Repeat</keyword>
<proteinExistence type="predicted"/>
<organism evidence="6 7">
    <name type="scientific">Latimeria chalumnae</name>
    <name type="common">Coelacanth</name>
    <dbReference type="NCBI Taxonomy" id="7897"/>
    <lineage>
        <taxon>Eukaryota</taxon>
        <taxon>Metazoa</taxon>
        <taxon>Chordata</taxon>
        <taxon>Craniata</taxon>
        <taxon>Vertebrata</taxon>
        <taxon>Euteleostomi</taxon>
        <taxon>Coelacanthiformes</taxon>
        <taxon>Coelacanthidae</taxon>
        <taxon>Latimeria</taxon>
    </lineage>
</organism>
<evidence type="ECO:0000259" key="5">
    <source>
        <dbReference type="PROSITE" id="PS50102"/>
    </source>
</evidence>
<dbReference type="CTD" id="334496"/>
<name>H3AEN6_LATCH</name>
<dbReference type="SMART" id="SM00360">
    <property type="entry name" value="RRM"/>
    <property type="match status" value="5"/>
</dbReference>
<evidence type="ECO:0000256" key="2">
    <source>
        <dbReference type="ARBA" id="ARBA00022884"/>
    </source>
</evidence>
<evidence type="ECO:0000313" key="7">
    <source>
        <dbReference type="Proteomes" id="UP000008672"/>
    </source>
</evidence>
<reference evidence="7" key="1">
    <citation type="submission" date="2011-08" db="EMBL/GenBank/DDBJ databases">
        <title>The draft genome of Latimeria chalumnae.</title>
        <authorList>
            <person name="Di Palma F."/>
            <person name="Alfoldi J."/>
            <person name="Johnson J."/>
            <person name="Berlin A."/>
            <person name="Gnerre S."/>
            <person name="Jaffe D."/>
            <person name="MacCallum I."/>
            <person name="Young S."/>
            <person name="Walker B.J."/>
            <person name="Lander E."/>
            <person name="Lindblad-Toh K."/>
        </authorList>
    </citation>
    <scope>NUCLEOTIDE SEQUENCE [LARGE SCALE GENOMIC DNA]</scope>
    <source>
        <strain evidence="7">Wild caught</strain>
    </source>
</reference>
<keyword evidence="7" id="KW-1185">Reference proteome</keyword>
<dbReference type="CDD" id="cd12513">
    <property type="entry name" value="RRM3_RBM12B"/>
    <property type="match status" value="1"/>
</dbReference>
<dbReference type="GO" id="GO:0003723">
    <property type="term" value="F:RNA binding"/>
    <property type="evidence" value="ECO:0007669"/>
    <property type="project" value="UniProtKB-UniRule"/>
</dbReference>
<dbReference type="InterPro" id="IPR035979">
    <property type="entry name" value="RBD_domain_sf"/>
</dbReference>
<evidence type="ECO:0000256" key="4">
    <source>
        <dbReference type="SAM" id="MobiDB-lite"/>
    </source>
</evidence>
<feature type="domain" description="RRM" evidence="5">
    <location>
        <begin position="182"/>
        <end position="257"/>
    </location>
</feature>
<evidence type="ECO:0000256" key="1">
    <source>
        <dbReference type="ARBA" id="ARBA00022737"/>
    </source>
</evidence>
<dbReference type="Proteomes" id="UP000008672">
    <property type="component" value="Unassembled WGS sequence"/>
</dbReference>
<keyword evidence="2 3" id="KW-0694">RNA-binding</keyword>
<dbReference type="Pfam" id="PF00076">
    <property type="entry name" value="RRM_1"/>
    <property type="match status" value="3"/>
</dbReference>
<dbReference type="EMBL" id="AFYH01194849">
    <property type="status" value="NOT_ANNOTATED_CDS"/>
    <property type="molecule type" value="Genomic_DNA"/>
</dbReference>
<feature type="compositionally biased region" description="Basic residues" evidence="4">
    <location>
        <begin position="294"/>
        <end position="308"/>
    </location>
</feature>
<reference evidence="6" key="2">
    <citation type="submission" date="2025-08" db="UniProtKB">
        <authorList>
            <consortium name="Ensembl"/>
        </authorList>
    </citation>
    <scope>IDENTIFICATION</scope>
</reference>
<dbReference type="InParanoid" id="H3AEN6"/>
<dbReference type="eggNOG" id="KOG4307">
    <property type="taxonomic scope" value="Eukaryota"/>
</dbReference>
<sequence length="689" mass="77280">MAVVIRLQGLTNYAGSSDIRRFFTGLTIPDGGVHIIGGELGEAFIIFATDEDARRAMTRSDGFIEGSRVKLLLSSKTEMQNTIELSRKRFERGKREAAPVSRRSGSSSFGAGGIGKMHNPLPNDLVVAVKQEMNKNYVPSNRSGTRSGGLHANSSRESDSASAKSSYGQKRKDGASFNYDDLFLFLCGMPYSVTESDVRTFFQGLSVDGVILLKDLQGRNNGYGLVKFATYEDAMEGIKRDKQYIGSRYVKVNRANEKRWISAGGSPVSGREVMHVKSKERSPSHNPNYPPFSKRSRSPRRERTRSRSPHSEDLCVQLRNISFNLENSDIQNFFQDLYIQDDQIKFLYDERGKRTREAFVVFKKESDYYTALSYHKKCFASRTVYIFPISKKAMLEMIETTEGRFQVPRERAEQITEEQTYSNERVPSSPRACMYVRNLPFDVTVAEVQNFFEGFFLADEDIHLLYDDRGIGLGEALVRFNSEEEAIKAERLNRQRFLGTEVLLRLISEEQMQGFGINISPKISQSNKEDFSQGYDGGDSHSFDFQGSAMKPVSAPGDFQSAPPPMQRFEYNTEVGSYGRFDAGNNGMGGYPEGGYGPEPGFHGSTGNPRGAVAVKLQNLPFKATVNEILDFFYGYRVVPDSVKLQYNERGLSTGDAIIALETYEEAVAAVQELNDRPVGPRKVRLSLL</sequence>
<dbReference type="InterPro" id="IPR034858">
    <property type="entry name" value="RBM12B_RRM3"/>
</dbReference>
<dbReference type="SUPFAM" id="SSF54928">
    <property type="entry name" value="RNA-binding domain, RBD"/>
    <property type="match status" value="4"/>
</dbReference>
<dbReference type="AlphaFoldDB" id="H3AEN6"/>